<dbReference type="EMBL" id="LS483372">
    <property type="protein sequence ID" value="SQF90023.1"/>
    <property type="molecule type" value="Genomic_DNA"/>
</dbReference>
<dbReference type="GeneID" id="61639928"/>
<feature type="region of interest" description="Disordered" evidence="1">
    <location>
        <begin position="1"/>
        <end position="51"/>
    </location>
</feature>
<dbReference type="RefSeq" id="WP_155512278.1">
    <property type="nucleotide sequence ID" value="NZ_CBCRXZ010000003.1"/>
</dbReference>
<gene>
    <name evidence="2" type="ORF">NCTC10038_01413</name>
</gene>
<sequence>MLDMARGHESLTRQDAQAEGLRQLMERLSDNTDERKKVMHADEPERPITFG</sequence>
<organism evidence="2 3">
    <name type="scientific">Pseudomonas fluorescens</name>
    <dbReference type="NCBI Taxonomy" id="294"/>
    <lineage>
        <taxon>Bacteria</taxon>
        <taxon>Pseudomonadati</taxon>
        <taxon>Pseudomonadota</taxon>
        <taxon>Gammaproteobacteria</taxon>
        <taxon>Pseudomonadales</taxon>
        <taxon>Pseudomonadaceae</taxon>
        <taxon>Pseudomonas</taxon>
    </lineage>
</organism>
<feature type="compositionally biased region" description="Basic and acidic residues" evidence="1">
    <location>
        <begin position="1"/>
        <end position="12"/>
    </location>
</feature>
<evidence type="ECO:0000313" key="2">
    <source>
        <dbReference type="EMBL" id="SQF90023.1"/>
    </source>
</evidence>
<accession>A0A8B4I4T4</accession>
<name>A0A8B4I4T4_PSEFL</name>
<protein>
    <submittedName>
        <fullName evidence="2">Uncharacterized protein</fullName>
    </submittedName>
</protein>
<evidence type="ECO:0000313" key="3">
    <source>
        <dbReference type="Proteomes" id="UP000248640"/>
    </source>
</evidence>
<proteinExistence type="predicted"/>
<evidence type="ECO:0000256" key="1">
    <source>
        <dbReference type="SAM" id="MobiDB-lite"/>
    </source>
</evidence>
<reference evidence="2 3" key="1">
    <citation type="submission" date="2018-06" db="EMBL/GenBank/DDBJ databases">
        <authorList>
            <consortium name="Pathogen Informatics"/>
            <person name="Doyle S."/>
        </authorList>
    </citation>
    <scope>NUCLEOTIDE SEQUENCE [LARGE SCALE GENOMIC DNA]</scope>
    <source>
        <strain evidence="2 3">NCTC10038</strain>
    </source>
</reference>
<feature type="compositionally biased region" description="Basic and acidic residues" evidence="1">
    <location>
        <begin position="24"/>
        <end position="51"/>
    </location>
</feature>
<dbReference type="Proteomes" id="UP000248640">
    <property type="component" value="Chromosome 1"/>
</dbReference>
<dbReference type="AlphaFoldDB" id="A0A8B4I4T4"/>